<evidence type="ECO:0000313" key="1">
    <source>
        <dbReference type="Proteomes" id="UP000887580"/>
    </source>
</evidence>
<dbReference type="WBParaSite" id="PS1159_v2.g9856.t1">
    <property type="protein sequence ID" value="PS1159_v2.g9856.t1"/>
    <property type="gene ID" value="PS1159_v2.g9856"/>
</dbReference>
<protein>
    <submittedName>
        <fullName evidence="2">DUF38 domain-containing protein</fullName>
    </submittedName>
</protein>
<accession>A0AC35GY66</accession>
<evidence type="ECO:0000313" key="2">
    <source>
        <dbReference type="WBParaSite" id="PS1159_v2.g9856.t1"/>
    </source>
</evidence>
<proteinExistence type="predicted"/>
<name>A0AC35GY66_9BILA</name>
<organism evidence="1 2">
    <name type="scientific">Panagrolaimus sp. PS1159</name>
    <dbReference type="NCBI Taxonomy" id="55785"/>
    <lineage>
        <taxon>Eukaryota</taxon>
        <taxon>Metazoa</taxon>
        <taxon>Ecdysozoa</taxon>
        <taxon>Nematoda</taxon>
        <taxon>Chromadorea</taxon>
        <taxon>Rhabditida</taxon>
        <taxon>Tylenchina</taxon>
        <taxon>Panagrolaimomorpha</taxon>
        <taxon>Panagrolaimoidea</taxon>
        <taxon>Panagrolaimidae</taxon>
        <taxon>Panagrolaimus</taxon>
    </lineage>
</organism>
<reference evidence="2" key="1">
    <citation type="submission" date="2022-11" db="UniProtKB">
        <authorList>
            <consortium name="WormBaseParasite"/>
        </authorList>
    </citation>
    <scope>IDENTIFICATION</scope>
</reference>
<dbReference type="Proteomes" id="UP000887580">
    <property type="component" value="Unplaced"/>
</dbReference>
<sequence length="546" mass="65675">MFPPSFYDKLDPQYREKLVELLEAIESADTNLENLIFKFSNQFLTPKEIWIKLKVIMISSPTLMKLNVFKTSIFHLFYDFESEDVRSMYSESMWWKLYDFDTNTSSINVTNFGYPQKYLDKKLTKYERDAHSFLSQTFRQNFKRMKMLYSKIKSVEENVEEWFEALIEVEDEEFIEDNVENRIGNDLTNKKLWKMFFQYLKWINNKQKLLQTYSKYCRFFIGDTEMLEEYRYVAGNQKVPVPWKNPFDFELYDENFFVEPKAPAPFCAKNEPLSPIPHFNDENVSTQTFPFRPNLMHYILKSANAFVLHNLFKTCKWFYHYYPVRICYKFDTQFHVDNKIEICEQSFNVNPHTLNRTKIDKIFISTCLNVSDLYKQNDFSRFIPRIYRCTAKYISIENQKLSDKEMEFLIGHGNVEDLNLKRVRNCKTDYFILDDILKMIPKIKFLTIFGIQCSPKTRQMLYELEFQNEIEILDLIDIRNALLEPKAFAEFINKHLSSEFERCYVHFSYFNGRKDFVKSFEEIFEKCLDEKWKVENGLVDGIQILA</sequence>